<dbReference type="Proteomes" id="UP000501240">
    <property type="component" value="Chromosome"/>
</dbReference>
<organism evidence="3 4">
    <name type="scientific">Actinomadura verrucosospora</name>
    <dbReference type="NCBI Taxonomy" id="46165"/>
    <lineage>
        <taxon>Bacteria</taxon>
        <taxon>Bacillati</taxon>
        <taxon>Actinomycetota</taxon>
        <taxon>Actinomycetes</taxon>
        <taxon>Streptosporangiales</taxon>
        <taxon>Thermomonosporaceae</taxon>
        <taxon>Actinomadura</taxon>
    </lineage>
</organism>
<protein>
    <submittedName>
        <fullName evidence="3">Flagellar motor protein MotB</fullName>
    </submittedName>
</protein>
<feature type="domain" description="FHA" evidence="2">
    <location>
        <begin position="54"/>
        <end position="105"/>
    </location>
</feature>
<dbReference type="InterPro" id="IPR008984">
    <property type="entry name" value="SMAD_FHA_dom_sf"/>
</dbReference>
<evidence type="ECO:0000256" key="1">
    <source>
        <dbReference type="ARBA" id="ARBA00022553"/>
    </source>
</evidence>
<gene>
    <name evidence="3" type="ORF">ACTIVE_6057</name>
</gene>
<dbReference type="AlphaFoldDB" id="A0A7D3VWN4"/>
<accession>A0A7D3VWN4</accession>
<dbReference type="RefSeq" id="WP_173098223.1">
    <property type="nucleotide sequence ID" value="NZ_CP053892.1"/>
</dbReference>
<reference evidence="3 4" key="1">
    <citation type="submission" date="2020-05" db="EMBL/GenBank/DDBJ databases">
        <title>Actinomadura verrucosospora NRRL-B18236 (PFL_A860) Genome sequencing and assembly.</title>
        <authorList>
            <person name="Samborskyy M."/>
        </authorList>
    </citation>
    <scope>NUCLEOTIDE SEQUENCE [LARGE SCALE GENOMIC DNA]</scope>
    <source>
        <strain evidence="3 4">NRRL:B18236</strain>
    </source>
</reference>
<keyword evidence="4" id="KW-1185">Reference proteome</keyword>
<keyword evidence="1" id="KW-0597">Phosphoprotein</keyword>
<keyword evidence="3" id="KW-0282">Flagellum</keyword>
<dbReference type="EMBL" id="CP053892">
    <property type="protein sequence ID" value="QKG24410.1"/>
    <property type="molecule type" value="Genomic_DNA"/>
</dbReference>
<sequence>MTVTAHRPASKVQILPRELGSLAAGLPPAERGTLFVMGPKGGMRVAPDAGGFELVFGRCEPDVHVCVGGADGHVSRLHGRIARENSRWMLYNSGRLAIRLRGAPLLLGGHRTELPPAYTALFIVAPKQEHLLEVRIAAGPGSGYGRYEDPTVDPKLYELDETQRLVLTCLGQRYLRQEPWPQPLTWDQVADELRELRPREGWNARRAARLVGKLRERLNAAVGGGLVEQDVPKPLGNTINHNLVTALLLSATLTVEDLELLDGPSR</sequence>
<evidence type="ECO:0000313" key="3">
    <source>
        <dbReference type="EMBL" id="QKG24410.1"/>
    </source>
</evidence>
<dbReference type="SUPFAM" id="SSF49879">
    <property type="entry name" value="SMAD/FHA domain"/>
    <property type="match status" value="1"/>
</dbReference>
<proteinExistence type="predicted"/>
<keyword evidence="3" id="KW-0966">Cell projection</keyword>
<name>A0A7D3VWN4_ACTVE</name>
<dbReference type="PROSITE" id="PS50006">
    <property type="entry name" value="FHA_DOMAIN"/>
    <property type="match status" value="1"/>
</dbReference>
<evidence type="ECO:0000259" key="2">
    <source>
        <dbReference type="PROSITE" id="PS50006"/>
    </source>
</evidence>
<dbReference type="InterPro" id="IPR000253">
    <property type="entry name" value="FHA_dom"/>
</dbReference>
<keyword evidence="3" id="KW-0969">Cilium</keyword>
<evidence type="ECO:0000313" key="4">
    <source>
        <dbReference type="Proteomes" id="UP000501240"/>
    </source>
</evidence>